<gene>
    <name evidence="3" type="ORF">MGAL_10B059386</name>
</gene>
<keyword evidence="1" id="KW-0862">Zinc</keyword>
<feature type="domain" description="B box-type" evidence="2">
    <location>
        <begin position="10"/>
        <end position="52"/>
    </location>
</feature>
<evidence type="ECO:0000259" key="2">
    <source>
        <dbReference type="PROSITE" id="PS50119"/>
    </source>
</evidence>
<evidence type="ECO:0000313" key="4">
    <source>
        <dbReference type="Proteomes" id="UP000596742"/>
    </source>
</evidence>
<dbReference type="InterPro" id="IPR000315">
    <property type="entry name" value="Znf_B-box"/>
</dbReference>
<protein>
    <recommendedName>
        <fullName evidence="2">B box-type domain-containing protein</fullName>
    </recommendedName>
</protein>
<evidence type="ECO:0000256" key="1">
    <source>
        <dbReference type="PROSITE-ProRule" id="PRU00024"/>
    </source>
</evidence>
<proteinExistence type="predicted"/>
<name>A0A8B6EV34_MYTGA</name>
<dbReference type="AlphaFoldDB" id="A0A8B6EV34"/>
<dbReference type="PROSITE" id="PS50119">
    <property type="entry name" value="ZF_BBOX"/>
    <property type="match status" value="1"/>
</dbReference>
<keyword evidence="4" id="KW-1185">Reference proteome</keyword>
<dbReference type="Gene3D" id="3.30.160.60">
    <property type="entry name" value="Classic Zinc Finger"/>
    <property type="match status" value="1"/>
</dbReference>
<accession>A0A8B6EV34</accession>
<dbReference type="OrthoDB" id="10604273at2759"/>
<keyword evidence="1" id="KW-0479">Metal-binding</keyword>
<reference evidence="3" key="1">
    <citation type="submission" date="2018-11" db="EMBL/GenBank/DDBJ databases">
        <authorList>
            <person name="Alioto T."/>
            <person name="Alioto T."/>
        </authorList>
    </citation>
    <scope>NUCLEOTIDE SEQUENCE</scope>
</reference>
<comment type="caution">
    <text evidence="3">The sequence shown here is derived from an EMBL/GenBank/DDBJ whole genome shotgun (WGS) entry which is preliminary data.</text>
</comment>
<dbReference type="Proteomes" id="UP000596742">
    <property type="component" value="Unassembled WGS sequence"/>
</dbReference>
<sequence length="299" mass="34900">MRSTNEDDNNVRQKCVKTSSDVPACYLCHDCEEAVCECCKENHFQRHQFEKISSPLILMKISNCCGNHHDKEFEIFCRDHYSLCCVKCLIDDHRGCLNIASIVDASKEFKSHKVFDEYKTFLKTISKYFDNLKKILITGENDVQKLIYNHQSEIESNLYLYVEISHQKILKDICLEKVKHNKNTCLLELQKQISVVTKCKTDINTIETSLEKIWEQLPEEKLFLMVHLSNTILKSTWKKAISDSESINLVFTRMKAGGKYEMVETHKRILPQNLLKLIRRLEPADYGTQNGINSFPQFY</sequence>
<organism evidence="3 4">
    <name type="scientific">Mytilus galloprovincialis</name>
    <name type="common">Mediterranean mussel</name>
    <dbReference type="NCBI Taxonomy" id="29158"/>
    <lineage>
        <taxon>Eukaryota</taxon>
        <taxon>Metazoa</taxon>
        <taxon>Spiralia</taxon>
        <taxon>Lophotrochozoa</taxon>
        <taxon>Mollusca</taxon>
        <taxon>Bivalvia</taxon>
        <taxon>Autobranchia</taxon>
        <taxon>Pteriomorphia</taxon>
        <taxon>Mytilida</taxon>
        <taxon>Mytiloidea</taxon>
        <taxon>Mytilidae</taxon>
        <taxon>Mytilinae</taxon>
        <taxon>Mytilus</taxon>
    </lineage>
</organism>
<evidence type="ECO:0000313" key="3">
    <source>
        <dbReference type="EMBL" id="VDI38707.1"/>
    </source>
</evidence>
<dbReference type="GO" id="GO:0008270">
    <property type="term" value="F:zinc ion binding"/>
    <property type="evidence" value="ECO:0007669"/>
    <property type="project" value="UniProtKB-KW"/>
</dbReference>
<dbReference type="EMBL" id="UYJE01005613">
    <property type="protein sequence ID" value="VDI38707.1"/>
    <property type="molecule type" value="Genomic_DNA"/>
</dbReference>
<keyword evidence="1" id="KW-0863">Zinc-finger</keyword>